<dbReference type="EMBL" id="CP130953">
    <property type="protein sequence ID" value="WLF50511.1"/>
    <property type="molecule type" value="Genomic_DNA"/>
</dbReference>
<evidence type="ECO:0000313" key="1">
    <source>
        <dbReference type="EMBL" id="MCZ4588563.1"/>
    </source>
</evidence>
<evidence type="ECO:0000313" key="3">
    <source>
        <dbReference type="Proteomes" id="UP001066327"/>
    </source>
</evidence>
<keyword evidence="3" id="KW-1185">Reference proteome</keyword>
<accession>A0AAX3YMI3</accession>
<evidence type="ECO:0000313" key="4">
    <source>
        <dbReference type="Proteomes" id="UP001231166"/>
    </source>
</evidence>
<dbReference type="Proteomes" id="UP001231166">
    <property type="component" value="Chromosome"/>
</dbReference>
<reference evidence="2" key="2">
    <citation type="submission" date="2023-07" db="EMBL/GenBank/DDBJ databases">
        <title>Genomic analysis of Rhodococcus opacus VOC-14 with glycol ethers degradation activity.</title>
        <authorList>
            <person name="Narkevich D.A."/>
            <person name="Hlushen A.M."/>
            <person name="Akhremchuk A.E."/>
            <person name="Sikolenko M.A."/>
            <person name="Valentovich L.N."/>
        </authorList>
    </citation>
    <scope>NUCLEOTIDE SEQUENCE</scope>
    <source>
        <strain evidence="2">VOC-14</strain>
    </source>
</reference>
<reference evidence="1" key="1">
    <citation type="submission" date="2022-12" db="EMBL/GenBank/DDBJ databases">
        <authorList>
            <person name="Krivoruchko A.V."/>
            <person name="Elkin A."/>
        </authorList>
    </citation>
    <scope>NUCLEOTIDE SEQUENCE</scope>
    <source>
        <strain evidence="1">IEGM 249</strain>
    </source>
</reference>
<sequence>MRIVGQLTPDEFWHRVESGEEQVRAGAGSLPTYGLDGWDGPIMIGDWEWEDKELILAGLAHGTPDTNSAVEVVTTVHDPRRQAVRSMERAIGLTPIDADYARRHRAIQDVPGSEIQIRVNGRPTTFTTWGGRERWWAAGTVDGLGVVLEGRRHPLEQVDLVRVDDVEPYLAGRREYLRECRGE</sequence>
<dbReference type="AlphaFoldDB" id="A0AAX3YMI3"/>
<dbReference type="RefSeq" id="WP_269592293.1">
    <property type="nucleotide sequence ID" value="NZ_CP130953.1"/>
</dbReference>
<dbReference type="Proteomes" id="UP001066327">
    <property type="component" value="Unassembled WGS sequence"/>
</dbReference>
<protein>
    <submittedName>
        <fullName evidence="2">Uncharacterized protein</fullName>
    </submittedName>
</protein>
<name>A0AAX3YMI3_RHOOP</name>
<organism evidence="2 4">
    <name type="scientific">Rhodococcus opacus</name>
    <name type="common">Nocardia opaca</name>
    <dbReference type="NCBI Taxonomy" id="37919"/>
    <lineage>
        <taxon>Bacteria</taxon>
        <taxon>Bacillati</taxon>
        <taxon>Actinomycetota</taxon>
        <taxon>Actinomycetes</taxon>
        <taxon>Mycobacteriales</taxon>
        <taxon>Nocardiaceae</taxon>
        <taxon>Rhodococcus</taxon>
    </lineage>
</organism>
<gene>
    <name evidence="1" type="ORF">O4328_33715</name>
    <name evidence="2" type="ORF">Q5707_16690</name>
</gene>
<evidence type="ECO:0000313" key="2">
    <source>
        <dbReference type="EMBL" id="WLF50511.1"/>
    </source>
</evidence>
<proteinExistence type="predicted"/>
<dbReference type="EMBL" id="JAPWIS010000023">
    <property type="protein sequence ID" value="MCZ4588563.1"/>
    <property type="molecule type" value="Genomic_DNA"/>
</dbReference>